<keyword evidence="1" id="KW-0805">Transcription regulation</keyword>
<dbReference type="PANTHER" id="PTHR43537">
    <property type="entry name" value="TRANSCRIPTIONAL REGULATOR, GNTR FAMILY"/>
    <property type="match status" value="1"/>
</dbReference>
<evidence type="ECO:0000313" key="6">
    <source>
        <dbReference type="Proteomes" id="UP000185494"/>
    </source>
</evidence>
<keyword evidence="3" id="KW-0804">Transcription</keyword>
<dbReference type="GO" id="GO:0003677">
    <property type="term" value="F:DNA binding"/>
    <property type="evidence" value="ECO:0007669"/>
    <property type="project" value="UniProtKB-KW"/>
</dbReference>
<dbReference type="eggNOG" id="COG1802">
    <property type="taxonomic scope" value="Bacteria"/>
</dbReference>
<organism evidence="5 6">
    <name type="scientific">Roseomonas gilardii</name>
    <dbReference type="NCBI Taxonomy" id="257708"/>
    <lineage>
        <taxon>Bacteria</taxon>
        <taxon>Pseudomonadati</taxon>
        <taxon>Pseudomonadota</taxon>
        <taxon>Alphaproteobacteria</taxon>
        <taxon>Acetobacterales</taxon>
        <taxon>Roseomonadaceae</taxon>
        <taxon>Roseomonas</taxon>
    </lineage>
</organism>
<dbReference type="PROSITE" id="PS50949">
    <property type="entry name" value="HTH_GNTR"/>
    <property type="match status" value="1"/>
</dbReference>
<proteinExistence type="predicted"/>
<feature type="domain" description="HTH gntR-type" evidence="4">
    <location>
        <begin position="8"/>
        <end position="75"/>
    </location>
</feature>
<keyword evidence="2" id="KW-0238">DNA-binding</keyword>
<evidence type="ECO:0000256" key="3">
    <source>
        <dbReference type="ARBA" id="ARBA00023163"/>
    </source>
</evidence>
<dbReference type="CDD" id="cd07377">
    <property type="entry name" value="WHTH_GntR"/>
    <property type="match status" value="1"/>
</dbReference>
<dbReference type="SMART" id="SM00345">
    <property type="entry name" value="HTH_GNTR"/>
    <property type="match status" value="1"/>
</dbReference>
<dbReference type="GO" id="GO:0003700">
    <property type="term" value="F:DNA-binding transcription factor activity"/>
    <property type="evidence" value="ECO:0007669"/>
    <property type="project" value="InterPro"/>
</dbReference>
<dbReference type="InterPro" id="IPR011711">
    <property type="entry name" value="GntR_C"/>
</dbReference>
<name>A0A1L7AB23_9PROT</name>
<protein>
    <submittedName>
        <fullName evidence="5">GntR family transcriptional regulator</fullName>
    </submittedName>
</protein>
<dbReference type="Pfam" id="PF07729">
    <property type="entry name" value="FCD"/>
    <property type="match status" value="1"/>
</dbReference>
<dbReference type="SMART" id="SM00895">
    <property type="entry name" value="FCD"/>
    <property type="match status" value="1"/>
</dbReference>
<accession>A0A1L7AB23</accession>
<dbReference type="Proteomes" id="UP000185494">
    <property type="component" value="Chromosome 1"/>
</dbReference>
<dbReference type="InterPro" id="IPR036390">
    <property type="entry name" value="WH_DNA-bd_sf"/>
</dbReference>
<evidence type="ECO:0000259" key="4">
    <source>
        <dbReference type="PROSITE" id="PS50949"/>
    </source>
</evidence>
<dbReference type="InterPro" id="IPR000524">
    <property type="entry name" value="Tscrpt_reg_HTH_GntR"/>
</dbReference>
<dbReference type="PANTHER" id="PTHR43537:SF41">
    <property type="entry name" value="TRANSCRIPTIONAL REGULATORY PROTEIN"/>
    <property type="match status" value="1"/>
</dbReference>
<dbReference type="SUPFAM" id="SSF48008">
    <property type="entry name" value="GntR ligand-binding domain-like"/>
    <property type="match status" value="1"/>
</dbReference>
<evidence type="ECO:0000256" key="2">
    <source>
        <dbReference type="ARBA" id="ARBA00023125"/>
    </source>
</evidence>
<gene>
    <name evidence="5" type="ORF">RGI145_01035</name>
</gene>
<dbReference type="STRING" id="257708.RGI145_01035"/>
<dbReference type="Gene3D" id="1.10.10.10">
    <property type="entry name" value="Winged helix-like DNA-binding domain superfamily/Winged helix DNA-binding domain"/>
    <property type="match status" value="1"/>
</dbReference>
<dbReference type="EMBL" id="CP015583">
    <property type="protein sequence ID" value="APT55910.1"/>
    <property type="molecule type" value="Genomic_DNA"/>
</dbReference>
<dbReference type="InterPro" id="IPR008920">
    <property type="entry name" value="TF_FadR/GntR_C"/>
</dbReference>
<dbReference type="SUPFAM" id="SSF46785">
    <property type="entry name" value="Winged helix' DNA-binding domain"/>
    <property type="match status" value="1"/>
</dbReference>
<evidence type="ECO:0000313" key="5">
    <source>
        <dbReference type="EMBL" id="APT55910.1"/>
    </source>
</evidence>
<dbReference type="AlphaFoldDB" id="A0A1L7AB23"/>
<dbReference type="Pfam" id="PF00392">
    <property type="entry name" value="GntR"/>
    <property type="match status" value="1"/>
</dbReference>
<evidence type="ECO:0000256" key="1">
    <source>
        <dbReference type="ARBA" id="ARBA00023015"/>
    </source>
</evidence>
<dbReference type="Gene3D" id="1.20.120.530">
    <property type="entry name" value="GntR ligand-binding domain-like"/>
    <property type="match status" value="1"/>
</dbReference>
<dbReference type="PRINTS" id="PR00035">
    <property type="entry name" value="HTHGNTR"/>
</dbReference>
<dbReference type="InterPro" id="IPR036388">
    <property type="entry name" value="WH-like_DNA-bd_sf"/>
</dbReference>
<dbReference type="RefSeq" id="WP_075796877.1">
    <property type="nucleotide sequence ID" value="NZ_CP015583.1"/>
</dbReference>
<dbReference type="KEGG" id="rgi:RGI145_01035"/>
<sequence>MNVPLKHRTVSAAVLEEIRRRVLDGRYPAGAQLRQDSLAEEFGVSRIPVREALFQLEAEGFVRISPHKGATVAALSAEEVGEAFELRALLEPRLLEHSAPRLTGADFAALDRIVADYSQALAEGETGRWGELNTQLHRLLYSRAGKPRTEALVANLLQECDRYTRLQLSADPTELARADREHREMVRLCRQGEVAAAVTLLRAHVAHVAGALEAFLRERPLPATPA</sequence>
<reference evidence="5 6" key="1">
    <citation type="submission" date="2016-05" db="EMBL/GenBank/DDBJ databases">
        <title>Complete Genome and Methylome Analysis of Psychrotrophic Bacterial Isolates from Antarctic Lake Untersee.</title>
        <authorList>
            <person name="Fomenkov A."/>
            <person name="Akimov V.N."/>
            <person name="Vasilyeva L.V."/>
            <person name="Andersen D."/>
            <person name="Vincze T."/>
            <person name="Roberts R.J."/>
        </authorList>
    </citation>
    <scope>NUCLEOTIDE SEQUENCE [LARGE SCALE GENOMIC DNA]</scope>
    <source>
        <strain evidence="5 6">U14-5</strain>
    </source>
</reference>